<dbReference type="PANTHER" id="PTHR21373:SF0">
    <property type="entry name" value="N-ALPHA-ACETYLTRANSFERASE 35, NATC AUXILIARY SUBUNIT"/>
    <property type="match status" value="1"/>
</dbReference>
<comment type="caution">
    <text evidence="6">The sequence shown here is derived from an EMBL/GenBank/DDBJ whole genome shotgun (WGS) entry which is preliminary data.</text>
</comment>
<evidence type="ECO:0000259" key="5">
    <source>
        <dbReference type="Pfam" id="PF25789"/>
    </source>
</evidence>
<keyword evidence="7" id="KW-1185">Reference proteome</keyword>
<gene>
    <name evidence="6" type="ORF">BASA50_005324</name>
</gene>
<evidence type="ECO:0008006" key="8">
    <source>
        <dbReference type="Google" id="ProtNLM"/>
    </source>
</evidence>
<dbReference type="PANTHER" id="PTHR21373">
    <property type="entry name" value="GLUCOSE REPRESSIBLE PROTEIN MAK10"/>
    <property type="match status" value="1"/>
</dbReference>
<dbReference type="InterPro" id="IPR057982">
    <property type="entry name" value="TPR_NAA35"/>
</dbReference>
<dbReference type="EMBL" id="JAFCIX010000242">
    <property type="protein sequence ID" value="KAH6596280.1"/>
    <property type="molecule type" value="Genomic_DNA"/>
</dbReference>
<sequence length="727" mass="82245">MGHRLGINVSATTPAHPTPLEDVTLLLREATKELELGEMLMAPHFSVVQAMSGVSIMDPKMDTGLAVLSAQERGKISKDSIKSKDSWTITEICAICDGLLALEIQWLAGNLAAQTVFTCVYLHGIELVSSGIMKAILRGFLWQMSFARSIIMKEQIFFSIVTRLSNAIISFKEEDFYVDMSGFELEPELDPNEDDPSKVLDTLVTDIQNIADHDDPVATLHTLDATISCESPKSLKNDLAMLLCRTKYLQLLAKIFHGIKTAHFEHAIEYIPCAKTALEEIFSTPSSVNVDSAFDHLINRKLFSQYPAKQTEQSTHAETMKLWPSILNQIMIACQLPQTENSQTIMGAAESFSVTQVHSNILSRSILHAVLFQDNMLIGKQTFLASVRGIVSATMVYPYIETFSPRMKDILTHLNMRCTEAFEYNLNIFCFNQSRQRRRLAKAIQMWELLQQEAESLDQELQTALFGAETSQFYFTRWIYLQKLHALILFYSMGFKLGLYSINEYPMIFWYLTELHNVRANCVQAIRTLRGDTVDLQMEALSLSFSTQQSIDCQLYSECYADEAKRLLSSALLDLSVALRTLGYLTIVDFHGAYSESAHYTHRFNVMTMLGSPQFLLVDDYTSYVSKDICQVTDLIQKSTLSFELAKGKFDAVVKGETPFLVTDAFKTEARELTKVCISNLISIKAISWKDLQTKSQADLPSIISNQRRELFEFKYHSTFPSLIRIL</sequence>
<keyword evidence="3" id="KW-0963">Cytoplasm</keyword>
<feature type="domain" description="NAA35-like N-terminal" evidence="4">
    <location>
        <begin position="37"/>
        <end position="136"/>
    </location>
</feature>
<evidence type="ECO:0000256" key="2">
    <source>
        <dbReference type="ARBA" id="ARBA00006289"/>
    </source>
</evidence>
<dbReference type="InterPro" id="IPR057983">
    <property type="entry name" value="NAA35-like_N"/>
</dbReference>
<dbReference type="Pfam" id="PF04112">
    <property type="entry name" value="Mak10"/>
    <property type="match status" value="1"/>
</dbReference>
<evidence type="ECO:0000259" key="4">
    <source>
        <dbReference type="Pfam" id="PF04112"/>
    </source>
</evidence>
<evidence type="ECO:0000313" key="7">
    <source>
        <dbReference type="Proteomes" id="UP001648503"/>
    </source>
</evidence>
<feature type="domain" description="NAA35-like TPR repeats" evidence="5">
    <location>
        <begin position="333"/>
        <end position="722"/>
    </location>
</feature>
<protein>
    <recommendedName>
        <fullName evidence="8">Mak10 subunit, NatC N(Alpha)-terminal acetyltransferase</fullName>
    </recommendedName>
</protein>
<dbReference type="InterPro" id="IPR007244">
    <property type="entry name" value="Naa35_N"/>
</dbReference>
<evidence type="ECO:0000256" key="3">
    <source>
        <dbReference type="ARBA" id="ARBA00022490"/>
    </source>
</evidence>
<proteinExistence type="inferred from homology"/>
<comment type="similarity">
    <text evidence="2">Belongs to the MAK10 family.</text>
</comment>
<evidence type="ECO:0000256" key="1">
    <source>
        <dbReference type="ARBA" id="ARBA00004496"/>
    </source>
</evidence>
<accession>A0ABQ8FEL4</accession>
<organism evidence="6 7">
    <name type="scientific">Batrachochytrium salamandrivorans</name>
    <dbReference type="NCBI Taxonomy" id="1357716"/>
    <lineage>
        <taxon>Eukaryota</taxon>
        <taxon>Fungi</taxon>
        <taxon>Fungi incertae sedis</taxon>
        <taxon>Chytridiomycota</taxon>
        <taxon>Chytridiomycota incertae sedis</taxon>
        <taxon>Chytridiomycetes</taxon>
        <taxon>Rhizophydiales</taxon>
        <taxon>Rhizophydiales incertae sedis</taxon>
        <taxon>Batrachochytrium</taxon>
    </lineage>
</organism>
<reference evidence="6 7" key="1">
    <citation type="submission" date="2021-02" db="EMBL/GenBank/DDBJ databases">
        <title>Variation within the Batrachochytrium salamandrivorans European outbreak.</title>
        <authorList>
            <person name="Kelly M."/>
            <person name="Pasmans F."/>
            <person name="Shea T.P."/>
            <person name="Munoz J.F."/>
            <person name="Carranza S."/>
            <person name="Cuomo C.A."/>
            <person name="Martel A."/>
        </authorList>
    </citation>
    <scope>NUCLEOTIDE SEQUENCE [LARGE SCALE GENOMIC DNA]</scope>
    <source>
        <strain evidence="6 7">AMFP18/2</strain>
    </source>
</reference>
<comment type="subcellular location">
    <subcellularLocation>
        <location evidence="1">Cytoplasm</location>
    </subcellularLocation>
</comment>
<name>A0ABQ8FEL4_9FUNG</name>
<dbReference type="Proteomes" id="UP001648503">
    <property type="component" value="Unassembled WGS sequence"/>
</dbReference>
<evidence type="ECO:0000313" key="6">
    <source>
        <dbReference type="EMBL" id="KAH6596280.1"/>
    </source>
</evidence>
<dbReference type="Pfam" id="PF25789">
    <property type="entry name" value="TPR_NAA35"/>
    <property type="match status" value="1"/>
</dbReference>